<name>A0A0R3N6Q4_9BRAD</name>
<evidence type="ECO:0000259" key="1">
    <source>
        <dbReference type="Pfam" id="PF12395"/>
    </source>
</evidence>
<dbReference type="AlphaFoldDB" id="A0A0R3N6Q4"/>
<dbReference type="Pfam" id="PF12395">
    <property type="entry name" value="DUF3658"/>
    <property type="match status" value="1"/>
</dbReference>
<feature type="domain" description="DUF3658" evidence="1">
    <location>
        <begin position="93"/>
        <end position="163"/>
    </location>
</feature>
<evidence type="ECO:0000313" key="2">
    <source>
        <dbReference type="EMBL" id="KRR28137.1"/>
    </source>
</evidence>
<gene>
    <name evidence="2" type="ORF">CQ14_37950</name>
</gene>
<proteinExistence type="predicted"/>
<sequence length="175" mass="19478">MPSRSRAEIMDEEQAAEIIDYLLQAAGELDEARAAADLLADQDKDAAAISELAVKLNSELLETIVKRFPDLLPFKEFPAISSSLRWDQVRLPSSASEAQVDQIIFSVMTSRLQKTAMVIAKAMKRCEELNLEINEEIFGARIGALAESDRIDGAGDLRKWRHSEIRLKTEPAPQP</sequence>
<comment type="caution">
    <text evidence="2">The sequence shown here is derived from an EMBL/GenBank/DDBJ whole genome shotgun (WGS) entry which is preliminary data.</text>
</comment>
<accession>A0A0R3N6Q4</accession>
<dbReference type="EMBL" id="LLYB01000031">
    <property type="protein sequence ID" value="KRR28137.1"/>
    <property type="molecule type" value="Genomic_DNA"/>
</dbReference>
<dbReference type="InterPro" id="IPR022123">
    <property type="entry name" value="DUF3658"/>
</dbReference>
<protein>
    <recommendedName>
        <fullName evidence="1">DUF3658 domain-containing protein</fullName>
    </recommendedName>
</protein>
<reference evidence="2 3" key="1">
    <citation type="submission" date="2014-03" db="EMBL/GenBank/DDBJ databases">
        <title>Bradyrhizobium valentinum sp. nov., isolated from effective nodules of Lupinus mariae-josephae, a lupine endemic of basic-lime soils in Eastern Spain.</title>
        <authorList>
            <person name="Duran D."/>
            <person name="Rey L."/>
            <person name="Navarro A."/>
            <person name="Busquets A."/>
            <person name="Imperial J."/>
            <person name="Ruiz-Argueso T."/>
        </authorList>
    </citation>
    <scope>NUCLEOTIDE SEQUENCE [LARGE SCALE GENOMIC DNA]</scope>
    <source>
        <strain evidence="2 3">CCBAU 23086</strain>
    </source>
</reference>
<dbReference type="Proteomes" id="UP000051660">
    <property type="component" value="Unassembled WGS sequence"/>
</dbReference>
<organism evidence="2 3">
    <name type="scientific">Bradyrhizobium lablabi</name>
    <dbReference type="NCBI Taxonomy" id="722472"/>
    <lineage>
        <taxon>Bacteria</taxon>
        <taxon>Pseudomonadati</taxon>
        <taxon>Pseudomonadota</taxon>
        <taxon>Alphaproteobacteria</taxon>
        <taxon>Hyphomicrobiales</taxon>
        <taxon>Nitrobacteraceae</taxon>
        <taxon>Bradyrhizobium</taxon>
    </lineage>
</organism>
<evidence type="ECO:0000313" key="3">
    <source>
        <dbReference type="Proteomes" id="UP000051660"/>
    </source>
</evidence>